<reference evidence="5 6" key="1">
    <citation type="submission" date="2024-03" db="EMBL/GenBank/DDBJ databases">
        <title>Genome-scale model development and genomic sequencing of the oleaginous clade Lipomyces.</title>
        <authorList>
            <consortium name="Lawrence Berkeley National Laboratory"/>
            <person name="Czajka J.J."/>
            <person name="Han Y."/>
            <person name="Kim J."/>
            <person name="Mondo S.J."/>
            <person name="Hofstad B.A."/>
            <person name="Robles A."/>
            <person name="Haridas S."/>
            <person name="Riley R."/>
            <person name="LaButti K."/>
            <person name="Pangilinan J."/>
            <person name="Andreopoulos W."/>
            <person name="Lipzen A."/>
            <person name="Yan J."/>
            <person name="Wang M."/>
            <person name="Ng V."/>
            <person name="Grigoriev I.V."/>
            <person name="Spatafora J.W."/>
            <person name="Magnuson J.K."/>
            <person name="Baker S.E."/>
            <person name="Pomraning K.R."/>
        </authorList>
    </citation>
    <scope>NUCLEOTIDE SEQUENCE [LARGE SCALE GENOMIC DNA]</scope>
    <source>
        <strain evidence="5 6">Phaff 52-87</strain>
    </source>
</reference>
<sequence>MADTTTPLKAKYKKLGNSGLRLSVPILGCMSFGFKEWQPWVLEREDALPILKAAYDMGVTTWDTANNYSHGESERIIAAAIKKYNIPRKKLQILTKCYMYVDEENPRTPFVMPDPSTDTEYSNRMALSRAAIFEQVEASLARLETDYIDILQIHRFDYTTPIEETMCALHDLVQSGKVRYIGASSMYAFQFVMMQECAARNGWTKFISMQNQYSLLYREEEREMIQYCNLTGVGIIPWGPLTAGALAKPPTTTTDRSANIKTLAAASPLFYDQTAGEPSQAIISRVQETAEKKGITMAEVSLAWVMARVSSPIVGISSPKRLEEVISASYKSLTEEESKYLEEPYVGKPVYGFV</sequence>
<dbReference type="PANTHER" id="PTHR43364:SF9">
    <property type="entry name" value="OXIDOREDUCTASE"/>
    <property type="match status" value="1"/>
</dbReference>
<dbReference type="SUPFAM" id="SSF51430">
    <property type="entry name" value="NAD(P)-linked oxidoreductase"/>
    <property type="match status" value="1"/>
</dbReference>
<evidence type="ECO:0000259" key="4">
    <source>
        <dbReference type="Pfam" id="PF00248"/>
    </source>
</evidence>
<dbReference type="Proteomes" id="UP001498771">
    <property type="component" value="Unassembled WGS sequence"/>
</dbReference>
<proteinExistence type="inferred from homology"/>
<protein>
    <submittedName>
        <fullName evidence="5">Aldo/keto reductase</fullName>
    </submittedName>
</protein>
<dbReference type="EMBL" id="JBBJBU010000016">
    <property type="protein sequence ID" value="KAK7202526.1"/>
    <property type="molecule type" value="Genomic_DNA"/>
</dbReference>
<dbReference type="CDD" id="cd19079">
    <property type="entry name" value="AKR_EcYajO-like"/>
    <property type="match status" value="1"/>
</dbReference>
<dbReference type="InterPro" id="IPR050523">
    <property type="entry name" value="AKR_Detox_Biosynth"/>
</dbReference>
<evidence type="ECO:0000256" key="2">
    <source>
        <dbReference type="ARBA" id="ARBA00022857"/>
    </source>
</evidence>
<evidence type="ECO:0000313" key="5">
    <source>
        <dbReference type="EMBL" id="KAK7202526.1"/>
    </source>
</evidence>
<dbReference type="RefSeq" id="XP_064765559.1">
    <property type="nucleotide sequence ID" value="XM_064913708.1"/>
</dbReference>
<accession>A0ABR1EY46</accession>
<feature type="domain" description="NADP-dependent oxidoreductase" evidence="4">
    <location>
        <begin position="26"/>
        <end position="343"/>
    </location>
</feature>
<dbReference type="PANTHER" id="PTHR43364">
    <property type="entry name" value="NADH-SPECIFIC METHYLGLYOXAL REDUCTASE-RELATED"/>
    <property type="match status" value="1"/>
</dbReference>
<keyword evidence="2" id="KW-0521">NADP</keyword>
<name>A0ABR1EY46_9ASCO</name>
<keyword evidence="6" id="KW-1185">Reference proteome</keyword>
<keyword evidence="3" id="KW-0560">Oxidoreductase</keyword>
<dbReference type="Gene3D" id="3.20.20.100">
    <property type="entry name" value="NADP-dependent oxidoreductase domain"/>
    <property type="match status" value="1"/>
</dbReference>
<evidence type="ECO:0000256" key="3">
    <source>
        <dbReference type="ARBA" id="ARBA00023002"/>
    </source>
</evidence>
<dbReference type="Pfam" id="PF00248">
    <property type="entry name" value="Aldo_ket_red"/>
    <property type="match status" value="1"/>
</dbReference>
<evidence type="ECO:0000313" key="6">
    <source>
        <dbReference type="Proteomes" id="UP001498771"/>
    </source>
</evidence>
<comment type="caution">
    <text evidence="5">The sequence shown here is derived from an EMBL/GenBank/DDBJ whole genome shotgun (WGS) entry which is preliminary data.</text>
</comment>
<organism evidence="5 6">
    <name type="scientific">Myxozyma melibiosi</name>
    <dbReference type="NCBI Taxonomy" id="54550"/>
    <lineage>
        <taxon>Eukaryota</taxon>
        <taxon>Fungi</taxon>
        <taxon>Dikarya</taxon>
        <taxon>Ascomycota</taxon>
        <taxon>Saccharomycotina</taxon>
        <taxon>Lipomycetes</taxon>
        <taxon>Lipomycetales</taxon>
        <taxon>Lipomycetaceae</taxon>
        <taxon>Myxozyma</taxon>
    </lineage>
</organism>
<evidence type="ECO:0000256" key="1">
    <source>
        <dbReference type="ARBA" id="ARBA00007905"/>
    </source>
</evidence>
<gene>
    <name evidence="5" type="ORF">BZA70DRAFT_285280</name>
</gene>
<comment type="similarity">
    <text evidence="1">Belongs to the aldo/keto reductase family.</text>
</comment>
<dbReference type="InterPro" id="IPR023210">
    <property type="entry name" value="NADP_OxRdtase_dom"/>
</dbReference>
<dbReference type="InterPro" id="IPR036812">
    <property type="entry name" value="NAD(P)_OxRdtase_dom_sf"/>
</dbReference>
<dbReference type="GeneID" id="90039220"/>